<evidence type="ECO:0000256" key="3">
    <source>
        <dbReference type="ARBA" id="ARBA00022448"/>
    </source>
</evidence>
<dbReference type="AlphaFoldDB" id="W4HMY6"/>
<comment type="caution">
    <text evidence="7">The sequence shown here is derived from an EMBL/GenBank/DDBJ whole genome shotgun (WGS) entry which is preliminary data.</text>
</comment>
<accession>W4HMY6</accession>
<dbReference type="InterPro" id="IPR038404">
    <property type="entry name" value="TRAP_DctP_sf"/>
</dbReference>
<evidence type="ECO:0000313" key="8">
    <source>
        <dbReference type="Proteomes" id="UP000019063"/>
    </source>
</evidence>
<dbReference type="InterPro" id="IPR018389">
    <property type="entry name" value="DctP_fam"/>
</dbReference>
<dbReference type="OrthoDB" id="8673861at2"/>
<proteinExistence type="inferred from homology"/>
<evidence type="ECO:0000313" key="7">
    <source>
        <dbReference type="EMBL" id="ETW14074.1"/>
    </source>
</evidence>
<dbReference type="Gene3D" id="3.40.190.170">
    <property type="entry name" value="Bacterial extracellular solute-binding protein, family 7"/>
    <property type="match status" value="1"/>
</dbReference>
<feature type="chain" id="PRO_5004842024" evidence="6">
    <location>
        <begin position="23"/>
        <end position="326"/>
    </location>
</feature>
<dbReference type="CDD" id="cd13669">
    <property type="entry name" value="PBP2_TRAP_TM0322_like"/>
    <property type="match status" value="1"/>
</dbReference>
<dbReference type="STRING" id="1379903.ATO8_04251"/>
<dbReference type="Proteomes" id="UP000019063">
    <property type="component" value="Unassembled WGS sequence"/>
</dbReference>
<keyword evidence="3" id="KW-0813">Transport</keyword>
<dbReference type="RefSeq" id="WP_043842317.1">
    <property type="nucleotide sequence ID" value="NZ_AQQW01000002.1"/>
</dbReference>
<dbReference type="PANTHER" id="PTHR33376">
    <property type="match status" value="1"/>
</dbReference>
<dbReference type="Pfam" id="PF03480">
    <property type="entry name" value="DctP"/>
    <property type="match status" value="1"/>
</dbReference>
<gene>
    <name evidence="7" type="ORF">ATO8_04251</name>
</gene>
<dbReference type="eggNOG" id="COG1638">
    <property type="taxonomic scope" value="Bacteria"/>
</dbReference>
<keyword evidence="5" id="KW-0574">Periplasm</keyword>
<dbReference type="NCBIfam" id="NF037995">
    <property type="entry name" value="TRAP_S1"/>
    <property type="match status" value="1"/>
</dbReference>
<protein>
    <submittedName>
        <fullName evidence="7">TRAP dicarboxylate transporter subunit DctP</fullName>
    </submittedName>
</protein>
<dbReference type="EMBL" id="AQQW01000002">
    <property type="protein sequence ID" value="ETW14074.1"/>
    <property type="molecule type" value="Genomic_DNA"/>
</dbReference>
<evidence type="ECO:0000256" key="1">
    <source>
        <dbReference type="ARBA" id="ARBA00004418"/>
    </source>
</evidence>
<evidence type="ECO:0000256" key="4">
    <source>
        <dbReference type="ARBA" id="ARBA00022729"/>
    </source>
</evidence>
<sequence length="326" mass="36143">MTFAKLMAGTAALTLCAGIASAQTTVRVAYENNPGEPADLVMNRWAELVDEASDGEVQLELYPSSQLGSKQDVIEQAMAGVNVITIADVGFLTDYEPDLGILFGPYLAEDPESLFGIYQSDWFQEKNESLQEQGIHIVIDNYLYGTRQLLTTEPVRTPEDMEGLKIRTPNNEMQIKAIEAMGGTATPMPLGEVYPALTQGVIEGVENPLPVLYGQKLHEQAKYLTMIDYLVNTSLWLGGQAYFDTLEPETVEMLHETGRQAGLYSQELAQESNDQILADMEEAGVEIIRPDLEPFREAAQSVYDEFPEWSDGLYERIQGLLEEQGS</sequence>
<organism evidence="7 8">
    <name type="scientific">Roseivivax marinus</name>
    <dbReference type="NCBI Taxonomy" id="1379903"/>
    <lineage>
        <taxon>Bacteria</taxon>
        <taxon>Pseudomonadati</taxon>
        <taxon>Pseudomonadota</taxon>
        <taxon>Alphaproteobacteria</taxon>
        <taxon>Rhodobacterales</taxon>
        <taxon>Roseobacteraceae</taxon>
        <taxon>Roseivivax</taxon>
    </lineage>
</organism>
<keyword evidence="4 6" id="KW-0732">Signal</keyword>
<evidence type="ECO:0000256" key="2">
    <source>
        <dbReference type="ARBA" id="ARBA00009023"/>
    </source>
</evidence>
<name>W4HMY6_9RHOB</name>
<feature type="signal peptide" evidence="6">
    <location>
        <begin position="1"/>
        <end position="22"/>
    </location>
</feature>
<dbReference type="PATRIC" id="fig|1317118.6.peg.880"/>
<dbReference type="GO" id="GO:0042597">
    <property type="term" value="C:periplasmic space"/>
    <property type="evidence" value="ECO:0007669"/>
    <property type="project" value="UniProtKB-SubCell"/>
</dbReference>
<dbReference type="GO" id="GO:0055085">
    <property type="term" value="P:transmembrane transport"/>
    <property type="evidence" value="ECO:0007669"/>
    <property type="project" value="InterPro"/>
</dbReference>
<evidence type="ECO:0000256" key="6">
    <source>
        <dbReference type="SAM" id="SignalP"/>
    </source>
</evidence>
<comment type="similarity">
    <text evidence="2">Belongs to the bacterial solute-binding protein 7 family.</text>
</comment>
<keyword evidence="8" id="KW-1185">Reference proteome</keyword>
<evidence type="ECO:0000256" key="5">
    <source>
        <dbReference type="ARBA" id="ARBA00022764"/>
    </source>
</evidence>
<dbReference type="PANTHER" id="PTHR33376:SF7">
    <property type="entry name" value="C4-DICARBOXYLATE-BINDING PROTEIN DCTB"/>
    <property type="match status" value="1"/>
</dbReference>
<comment type="subcellular location">
    <subcellularLocation>
        <location evidence="1">Periplasm</location>
    </subcellularLocation>
</comment>
<reference evidence="7 8" key="1">
    <citation type="journal article" date="2014" name="Antonie Van Leeuwenhoek">
        <title>Roseivivax atlanticus sp. nov., isolated from surface seawater of the Atlantic Ocean.</title>
        <authorList>
            <person name="Li G."/>
            <person name="Lai Q."/>
            <person name="Liu X."/>
            <person name="Sun F."/>
            <person name="Shao Z."/>
        </authorList>
    </citation>
    <scope>NUCLEOTIDE SEQUENCE [LARGE SCALE GENOMIC DNA]</scope>
    <source>
        <strain evidence="7 8">22II-s10s</strain>
    </source>
</reference>